<dbReference type="Proteomes" id="UP000466442">
    <property type="component" value="Linkage Group LG5"/>
</dbReference>
<evidence type="ECO:0000256" key="1">
    <source>
        <dbReference type="SAM" id="SignalP"/>
    </source>
</evidence>
<dbReference type="SMART" id="SM00198">
    <property type="entry name" value="SCP"/>
    <property type="match status" value="2"/>
</dbReference>
<keyword evidence="4" id="KW-1185">Reference proteome</keyword>
<dbReference type="GO" id="GO:0005576">
    <property type="term" value="C:extracellular region"/>
    <property type="evidence" value="ECO:0007669"/>
    <property type="project" value="UniProtKB-SubCell"/>
</dbReference>
<dbReference type="Pfam" id="PF00188">
    <property type="entry name" value="CAP"/>
    <property type="match status" value="2"/>
</dbReference>
<protein>
    <recommendedName>
        <fullName evidence="2">SCP domain-containing protein</fullName>
    </recommendedName>
</protein>
<dbReference type="EMBL" id="WIXP02000005">
    <property type="protein sequence ID" value="KAF6210334.1"/>
    <property type="molecule type" value="Genomic_DNA"/>
</dbReference>
<organism evidence="3 4">
    <name type="scientific">Apolygus lucorum</name>
    <name type="common">Small green plant bug</name>
    <name type="synonym">Lygocoris lucorum</name>
    <dbReference type="NCBI Taxonomy" id="248454"/>
    <lineage>
        <taxon>Eukaryota</taxon>
        <taxon>Metazoa</taxon>
        <taxon>Ecdysozoa</taxon>
        <taxon>Arthropoda</taxon>
        <taxon>Hexapoda</taxon>
        <taxon>Insecta</taxon>
        <taxon>Pterygota</taxon>
        <taxon>Neoptera</taxon>
        <taxon>Paraneoptera</taxon>
        <taxon>Hemiptera</taxon>
        <taxon>Heteroptera</taxon>
        <taxon>Panheteroptera</taxon>
        <taxon>Cimicomorpha</taxon>
        <taxon>Miridae</taxon>
        <taxon>Mirini</taxon>
        <taxon>Apolygus</taxon>
    </lineage>
</organism>
<dbReference type="CDD" id="cd05380">
    <property type="entry name" value="CAP_euk"/>
    <property type="match status" value="2"/>
</dbReference>
<sequence length="431" mass="48434">MWGYLTASLFIVYVEIQGQAIDWCSKELSCGNEKNTMCLYKDEKNIEDCTNIVTSTSVYTRTQMLNMHNEYRDKLAGGGVTKWPKAANMRQISYDCILEDVALRWAKQCKSAHDTCRRVPEFKDVGQNRNLAGTKGKEFPEGVKGCFKGWTEEELVHVANPDAIVDKFAGGNGKYYHLSQGQAIDWCSKELSCGNEKNTMCLYKDEKNIEDCTNIVTSTSVYTRTQMLNMHNEYRDKLAGGGVTKWPKAANMRQISYDCILEDVALRWAKQCKSAHDTCRRVPEFKDVGQNRNLAGTKGKEFPEGVKGCFKGWTEEELVHVANPDAIVDKFAGGNGKYYHLSQVVWHETFKIGCAEIHTYKKKFNTVIVFCNYGPMGNWLDSKMYSKGEPASQCPSGTTKSKKYPNLCASPDDDKTQNFSCINTTGGGTVV</sequence>
<evidence type="ECO:0000313" key="4">
    <source>
        <dbReference type="Proteomes" id="UP000466442"/>
    </source>
</evidence>
<dbReference type="PRINTS" id="PR00837">
    <property type="entry name" value="V5TPXLIKE"/>
</dbReference>
<reference evidence="3" key="1">
    <citation type="journal article" date="2021" name="Mol. Ecol. Resour.">
        <title>Apolygus lucorum genome provides insights into omnivorousness and mesophyll feeding.</title>
        <authorList>
            <person name="Liu Y."/>
            <person name="Liu H."/>
            <person name="Wang H."/>
            <person name="Huang T."/>
            <person name="Liu B."/>
            <person name="Yang B."/>
            <person name="Yin L."/>
            <person name="Li B."/>
            <person name="Zhang Y."/>
            <person name="Zhang S."/>
            <person name="Jiang F."/>
            <person name="Zhang X."/>
            <person name="Ren Y."/>
            <person name="Wang B."/>
            <person name="Wang S."/>
            <person name="Lu Y."/>
            <person name="Wu K."/>
            <person name="Fan W."/>
            <person name="Wang G."/>
        </authorList>
    </citation>
    <scope>NUCLEOTIDE SEQUENCE</scope>
    <source>
        <strain evidence="3">12Hb</strain>
    </source>
</reference>
<proteinExistence type="predicted"/>
<dbReference type="InterPro" id="IPR014044">
    <property type="entry name" value="CAP_dom"/>
</dbReference>
<comment type="caution">
    <text evidence="3">The sequence shown here is derived from an EMBL/GenBank/DDBJ whole genome shotgun (WGS) entry which is preliminary data.</text>
</comment>
<evidence type="ECO:0000313" key="3">
    <source>
        <dbReference type="EMBL" id="KAF6210334.1"/>
    </source>
</evidence>
<dbReference type="OrthoDB" id="414826at2759"/>
<keyword evidence="1" id="KW-0732">Signal</keyword>
<dbReference type="Gene3D" id="3.40.33.10">
    <property type="entry name" value="CAP"/>
    <property type="match status" value="2"/>
</dbReference>
<dbReference type="InterPro" id="IPR035940">
    <property type="entry name" value="CAP_sf"/>
</dbReference>
<dbReference type="SUPFAM" id="SSF55797">
    <property type="entry name" value="PR-1-like"/>
    <property type="match status" value="2"/>
</dbReference>
<gene>
    <name evidence="3" type="ORF">GE061_013438</name>
</gene>
<feature type="domain" description="SCP" evidence="2">
    <location>
        <begin position="59"/>
        <end position="211"/>
    </location>
</feature>
<name>A0A8S9XNY3_APOLU</name>
<dbReference type="PROSITE" id="PS01010">
    <property type="entry name" value="CRISP_2"/>
    <property type="match status" value="1"/>
</dbReference>
<dbReference type="InterPro" id="IPR018244">
    <property type="entry name" value="Allrgn_V5/Tpx1_CS"/>
</dbReference>
<dbReference type="AlphaFoldDB" id="A0A8S9XNY3"/>
<feature type="domain" description="SCP" evidence="2">
    <location>
        <begin position="222"/>
        <end position="381"/>
    </location>
</feature>
<dbReference type="PANTHER" id="PTHR10334">
    <property type="entry name" value="CYSTEINE-RICH SECRETORY PROTEIN-RELATED"/>
    <property type="match status" value="1"/>
</dbReference>
<feature type="signal peptide" evidence="1">
    <location>
        <begin position="1"/>
        <end position="20"/>
    </location>
</feature>
<dbReference type="InterPro" id="IPR001283">
    <property type="entry name" value="CRISP-related"/>
</dbReference>
<feature type="chain" id="PRO_5035826278" description="SCP domain-containing protein" evidence="1">
    <location>
        <begin position="21"/>
        <end position="431"/>
    </location>
</feature>
<accession>A0A8S9XNY3</accession>
<evidence type="ECO:0000259" key="2">
    <source>
        <dbReference type="SMART" id="SM00198"/>
    </source>
</evidence>